<keyword evidence="1" id="KW-0812">Transmembrane</keyword>
<proteinExistence type="predicted"/>
<evidence type="ECO:0008006" key="4">
    <source>
        <dbReference type="Google" id="ProtNLM"/>
    </source>
</evidence>
<feature type="transmembrane region" description="Helical" evidence="1">
    <location>
        <begin position="180"/>
        <end position="201"/>
    </location>
</feature>
<dbReference type="RefSeq" id="WP_274233190.1">
    <property type="nucleotide sequence ID" value="NZ_BAABHQ010000003.1"/>
</dbReference>
<evidence type="ECO:0000313" key="2">
    <source>
        <dbReference type="EMBL" id="GAA4867710.1"/>
    </source>
</evidence>
<organism evidence="2 3">
    <name type="scientific">Actinomycetospora straminea</name>
    <dbReference type="NCBI Taxonomy" id="663607"/>
    <lineage>
        <taxon>Bacteria</taxon>
        <taxon>Bacillati</taxon>
        <taxon>Actinomycetota</taxon>
        <taxon>Actinomycetes</taxon>
        <taxon>Pseudonocardiales</taxon>
        <taxon>Pseudonocardiaceae</taxon>
        <taxon>Actinomycetospora</taxon>
    </lineage>
</organism>
<sequence>MSTPTVRTPGVAALVAAAALPALALAVLGSSHPAVLTPESAAWWRDLHVIGLVLFPLLALGPWAVVRAARPAGPLGWVLEGLAIVLGLVYAAFYGALDALAGIGGGHETMRLGPGPWVAALFEIADALGIQGAYAYLAASVLAAVLALVRAPGTWRLLAGVGAVFAVVGAWSFLTSHIYWPFGVATMVMLAIGHTLLVVAATRPAGPRRAPTGHRAVAAA</sequence>
<gene>
    <name evidence="2" type="ORF">GCM10023203_15380</name>
</gene>
<keyword evidence="1" id="KW-1133">Transmembrane helix</keyword>
<name>A0ABP9E5B3_9PSEU</name>
<keyword evidence="3" id="KW-1185">Reference proteome</keyword>
<dbReference type="Proteomes" id="UP001500457">
    <property type="component" value="Unassembled WGS sequence"/>
</dbReference>
<feature type="transmembrane region" description="Helical" evidence="1">
    <location>
        <begin position="49"/>
        <end position="66"/>
    </location>
</feature>
<feature type="transmembrane region" description="Helical" evidence="1">
    <location>
        <begin position="155"/>
        <end position="174"/>
    </location>
</feature>
<dbReference type="EMBL" id="BAABHQ010000003">
    <property type="protein sequence ID" value="GAA4867710.1"/>
    <property type="molecule type" value="Genomic_DNA"/>
</dbReference>
<reference evidence="3" key="1">
    <citation type="journal article" date="2019" name="Int. J. Syst. Evol. Microbiol.">
        <title>The Global Catalogue of Microorganisms (GCM) 10K type strain sequencing project: providing services to taxonomists for standard genome sequencing and annotation.</title>
        <authorList>
            <consortium name="The Broad Institute Genomics Platform"/>
            <consortium name="The Broad Institute Genome Sequencing Center for Infectious Disease"/>
            <person name="Wu L."/>
            <person name="Ma J."/>
        </authorList>
    </citation>
    <scope>NUCLEOTIDE SEQUENCE [LARGE SCALE GENOMIC DNA]</scope>
    <source>
        <strain evidence="3">JCM 17983</strain>
    </source>
</reference>
<comment type="caution">
    <text evidence="2">The sequence shown here is derived from an EMBL/GenBank/DDBJ whole genome shotgun (WGS) entry which is preliminary data.</text>
</comment>
<protein>
    <recommendedName>
        <fullName evidence="4">DUF4386 family protein</fullName>
    </recommendedName>
</protein>
<evidence type="ECO:0000313" key="3">
    <source>
        <dbReference type="Proteomes" id="UP001500457"/>
    </source>
</evidence>
<feature type="transmembrane region" description="Helical" evidence="1">
    <location>
        <begin position="117"/>
        <end position="148"/>
    </location>
</feature>
<evidence type="ECO:0000256" key="1">
    <source>
        <dbReference type="SAM" id="Phobius"/>
    </source>
</evidence>
<accession>A0ABP9E5B3</accession>
<feature type="transmembrane region" description="Helical" evidence="1">
    <location>
        <begin position="78"/>
        <end position="97"/>
    </location>
</feature>
<keyword evidence="1" id="KW-0472">Membrane</keyword>